<dbReference type="Proteomes" id="UP000628669">
    <property type="component" value="Unassembled WGS sequence"/>
</dbReference>
<evidence type="ECO:0000259" key="1">
    <source>
        <dbReference type="PROSITE" id="PS51186"/>
    </source>
</evidence>
<comment type="caution">
    <text evidence="2">The sequence shown here is derived from an EMBL/GenBank/DDBJ whole genome shotgun (WGS) entry which is preliminary data.</text>
</comment>
<dbReference type="Pfam" id="PF00583">
    <property type="entry name" value="Acetyltransf_1"/>
    <property type="match status" value="1"/>
</dbReference>
<evidence type="ECO:0000313" key="2">
    <source>
        <dbReference type="EMBL" id="MBK1896918.1"/>
    </source>
</evidence>
<feature type="domain" description="N-acetyltransferase" evidence="1">
    <location>
        <begin position="76"/>
        <end position="220"/>
    </location>
</feature>
<evidence type="ECO:0000313" key="3">
    <source>
        <dbReference type="Proteomes" id="UP000628669"/>
    </source>
</evidence>
<proteinExistence type="predicted"/>
<protein>
    <submittedName>
        <fullName evidence="2">GNAT family N-acetyltransferase</fullName>
    </submittedName>
</protein>
<accession>A0ABS1FWV5</accession>
<reference evidence="3" key="1">
    <citation type="submission" date="2021-01" db="EMBL/GenBank/DDBJ databases">
        <title>Genome public.</title>
        <authorList>
            <person name="Liu C."/>
            <person name="Sun Q."/>
        </authorList>
    </citation>
    <scope>NUCLEOTIDE SEQUENCE [LARGE SCALE GENOMIC DNA]</scope>
    <source>
        <strain evidence="3">YIM B02567</strain>
    </source>
</reference>
<organism evidence="2 3">
    <name type="scientific">Chryseobacterium paridis</name>
    <dbReference type="NCBI Taxonomy" id="2800328"/>
    <lineage>
        <taxon>Bacteria</taxon>
        <taxon>Pseudomonadati</taxon>
        <taxon>Bacteroidota</taxon>
        <taxon>Flavobacteriia</taxon>
        <taxon>Flavobacteriales</taxon>
        <taxon>Weeksellaceae</taxon>
        <taxon>Chryseobacterium group</taxon>
        <taxon>Chryseobacterium</taxon>
    </lineage>
</organism>
<dbReference type="CDD" id="cd04301">
    <property type="entry name" value="NAT_SF"/>
    <property type="match status" value="1"/>
</dbReference>
<dbReference type="EMBL" id="JAENHK010000010">
    <property type="protein sequence ID" value="MBK1896918.1"/>
    <property type="molecule type" value="Genomic_DNA"/>
</dbReference>
<dbReference type="Gene3D" id="3.40.630.30">
    <property type="match status" value="1"/>
</dbReference>
<name>A0ABS1FWV5_9FLAO</name>
<dbReference type="PROSITE" id="PS51186">
    <property type="entry name" value="GNAT"/>
    <property type="match status" value="1"/>
</dbReference>
<keyword evidence="3" id="KW-1185">Reference proteome</keyword>
<dbReference type="RefSeq" id="WP_200246756.1">
    <property type="nucleotide sequence ID" value="NZ_JAENHK010000010.1"/>
</dbReference>
<gene>
    <name evidence="2" type="ORF">JHL15_14210</name>
</gene>
<dbReference type="InterPro" id="IPR000182">
    <property type="entry name" value="GNAT_dom"/>
</dbReference>
<dbReference type="InterPro" id="IPR016181">
    <property type="entry name" value="Acyl_CoA_acyltransferase"/>
</dbReference>
<dbReference type="SUPFAM" id="SSF55729">
    <property type="entry name" value="Acyl-CoA N-acyltransferases (Nat)"/>
    <property type="match status" value="1"/>
</dbReference>
<sequence>MKNKASIDVIEKWLKGWSLSRELPLPVPYKSGFTVDVNAPTQKKRYLFCEPNEDFIQLSESINEPLVFLKVSSAFETFKDKIPSRWEVQGDQYMMSCFHTMHFLDRELPEDYQLEYEQYNSTYVVNIVTKEMGEQAAIGRVAIVDDLAVYDQIITDPNHRRKGLGSFVMKELEKIALSKGAYNNFLVATPEGKSLYESLGWEVYCAYTSIVIPTREFQNE</sequence>